<protein>
    <recommendedName>
        <fullName evidence="7">RING-type domain-containing protein</fullName>
    </recommendedName>
</protein>
<dbReference type="Gene3D" id="3.30.470.20">
    <property type="entry name" value="ATP-grasp fold, B domain"/>
    <property type="match status" value="1"/>
</dbReference>
<dbReference type="SUPFAM" id="SSF56059">
    <property type="entry name" value="Glutathione synthetase ATP-binding domain-like"/>
    <property type="match status" value="1"/>
</dbReference>
<evidence type="ECO:0000256" key="3">
    <source>
        <dbReference type="ARBA" id="ARBA00022786"/>
    </source>
</evidence>
<keyword evidence="1" id="KW-0479">Metal-binding</keyword>
<feature type="region of interest" description="Disordered" evidence="6">
    <location>
        <begin position="728"/>
        <end position="748"/>
    </location>
</feature>
<dbReference type="InterPro" id="IPR001841">
    <property type="entry name" value="Znf_RING"/>
</dbReference>
<evidence type="ECO:0000256" key="6">
    <source>
        <dbReference type="SAM" id="MobiDB-lite"/>
    </source>
</evidence>
<dbReference type="SUPFAM" id="SSF57850">
    <property type="entry name" value="RING/U-box"/>
    <property type="match status" value="1"/>
</dbReference>
<accession>A0AAD1Y4G0</accession>
<feature type="region of interest" description="Disordered" evidence="6">
    <location>
        <begin position="838"/>
        <end position="897"/>
    </location>
</feature>
<dbReference type="Proteomes" id="UP001295684">
    <property type="component" value="Unassembled WGS sequence"/>
</dbReference>
<keyword evidence="4" id="KW-0862">Zinc</keyword>
<feature type="domain" description="RING-type" evidence="7">
    <location>
        <begin position="59"/>
        <end position="105"/>
    </location>
</feature>
<dbReference type="EMBL" id="CAMPGE010026867">
    <property type="protein sequence ID" value="CAI2384528.1"/>
    <property type="molecule type" value="Genomic_DNA"/>
</dbReference>
<sequence>MKDLGFNNCLLTISERQWPRKKFAPHLYKKQKLVAGAIKIKTIERKYHKDFLDKRALSCGICDKKVEVRSLIPLSCVHAFHPDCLRTFILEESKNSVPVSCPVCNKQILEREVKILISPDEYDKYIAMILSKTLRDQKQNCIYCYSSIIKQKDSASLKISCNNCKLSYCLNCKEEWEGNHSCHNGRALSNNCNSKSCSDKKCFCTNTEWQSYAKTKKYTSKPSKSQVHSSSAKPTYNRSYKFENFKVKNQAKSKKKQIISVQGIKYSSRPSLQPHSQGNKVRRGKYCLGNFNGDTKHFKFNCQCDICKLITADLSNSNYLDNCEELLHSKNSKVYSSERKSKKTLRTTGNTFLRKYCQGRRERPKDSSLKGIYYDEENDKFQTTGYIHPSDGSYDRDNYDPSFNFCSEMLSAQYSDHMVKKHELMSDPANCELIQQMKKNKSIEEYTIRTKRWNKILKESPVKAEKPNIHKAKSFKTKNVKTDLSAATRSVKTKKMTENPRRSKKPSISCIDSSKDLENSKTKPKTRVKKRCCEGKGGCSGYVPQPLNKPIMIPSKHLEGHPINIAIKNINQFINLAFKIKSKDDYNVPAILNLGKTLGIIYPKSQIVDHNFLRSREFLSFSKEKILRYLYSAINNSNGKIEPDNSKSLISFHQNRFYIGRGNNSILVRSVIKQRWWWSMNEKEDFFKTNFIWTQWRKNKHLSILDAKKECTNQEMNDLKKQILSERADDSYEEESPQQANEEGAPTSASTLFQTKIYNRLENNFHLSNKKALFWNMSEYYKSINKSPWDALPVTFHVENGLSDPEYMKFLNFQSRLELEIQSKTRIKNEVLFKRRKEEEQKQKKNKFARMKERARRRGKKIIRSEPSSSEDESNSSYDSDSEEEESEDDEFKIPKNMWIVKPGENTNRGNGIQVCSSLQEVENIIRTCRPKQEVQNDKDKSSKLEDNHRRTFILQKYIDRPLLIKGRKFDIRAFGTMTSINGLLKGYFYEDGYIRTSSTKYTSKSNDVFIHLTNDAVQKHADNFGKYENGNKLSYHDFQKYLNSHYPEENVCFYRDILPQMRCLVADAFRSVYGKIDPFRRINSFEIYGFDFMIDRDFKVYMIECNTNPCLELPCPLLTRVISGMLDNSFRIAIDPLFPPSDFSFCCKRTAALPAETKYQLVFDEEADGSELSELLKKQKNCIFDIEEEEEDDQDEGEYSEEELSPEEAG</sequence>
<dbReference type="InterPro" id="IPR013083">
    <property type="entry name" value="Znf_RING/FYVE/PHD"/>
</dbReference>
<keyword evidence="3" id="KW-0833">Ubl conjugation pathway</keyword>
<feature type="region of interest" description="Disordered" evidence="6">
    <location>
        <begin position="483"/>
        <end position="526"/>
    </location>
</feature>
<keyword evidence="2 5" id="KW-0863">Zinc-finger</keyword>
<dbReference type="SMART" id="SM00647">
    <property type="entry name" value="IBR"/>
    <property type="match status" value="1"/>
</dbReference>
<dbReference type="InterPro" id="IPR004344">
    <property type="entry name" value="TTL/TTLL_fam"/>
</dbReference>
<dbReference type="Pfam" id="PF03133">
    <property type="entry name" value="TTL"/>
    <property type="match status" value="1"/>
</dbReference>
<keyword evidence="9" id="KW-1185">Reference proteome</keyword>
<evidence type="ECO:0000256" key="5">
    <source>
        <dbReference type="PROSITE-ProRule" id="PRU00175"/>
    </source>
</evidence>
<comment type="caution">
    <text evidence="8">The sequence shown here is derived from an EMBL/GenBank/DDBJ whole genome shotgun (WGS) entry which is preliminary data.</text>
</comment>
<name>A0AAD1Y4G0_EUPCR</name>
<feature type="compositionally biased region" description="Acidic residues" evidence="6">
    <location>
        <begin position="869"/>
        <end position="891"/>
    </location>
</feature>
<evidence type="ECO:0000256" key="4">
    <source>
        <dbReference type="ARBA" id="ARBA00022833"/>
    </source>
</evidence>
<dbReference type="PANTHER" id="PTHR46069">
    <property type="entry name" value="TUBULIN TYROSINE LIGASE"/>
    <property type="match status" value="1"/>
</dbReference>
<feature type="region of interest" description="Disordered" evidence="6">
    <location>
        <begin position="1187"/>
        <end position="1211"/>
    </location>
</feature>
<organism evidence="8 9">
    <name type="scientific">Euplotes crassus</name>
    <dbReference type="NCBI Taxonomy" id="5936"/>
    <lineage>
        <taxon>Eukaryota</taxon>
        <taxon>Sar</taxon>
        <taxon>Alveolata</taxon>
        <taxon>Ciliophora</taxon>
        <taxon>Intramacronucleata</taxon>
        <taxon>Spirotrichea</taxon>
        <taxon>Hypotrichia</taxon>
        <taxon>Euplotida</taxon>
        <taxon>Euplotidae</taxon>
        <taxon>Moneuplotes</taxon>
    </lineage>
</organism>
<dbReference type="GO" id="GO:0008270">
    <property type="term" value="F:zinc ion binding"/>
    <property type="evidence" value="ECO:0007669"/>
    <property type="project" value="UniProtKB-KW"/>
</dbReference>
<evidence type="ECO:0000259" key="7">
    <source>
        <dbReference type="PROSITE" id="PS50089"/>
    </source>
</evidence>
<dbReference type="Pfam" id="PF01485">
    <property type="entry name" value="IBR"/>
    <property type="match status" value="1"/>
</dbReference>
<dbReference type="CDD" id="cd20335">
    <property type="entry name" value="BRcat_RBR"/>
    <property type="match status" value="1"/>
</dbReference>
<gene>
    <name evidence="8" type="ORF">ECRASSUSDP1_LOCUS26061</name>
</gene>
<evidence type="ECO:0000313" key="8">
    <source>
        <dbReference type="EMBL" id="CAI2384528.1"/>
    </source>
</evidence>
<evidence type="ECO:0000313" key="9">
    <source>
        <dbReference type="Proteomes" id="UP001295684"/>
    </source>
</evidence>
<reference evidence="8" key="1">
    <citation type="submission" date="2023-07" db="EMBL/GenBank/DDBJ databases">
        <authorList>
            <consortium name="AG Swart"/>
            <person name="Singh M."/>
            <person name="Singh A."/>
            <person name="Seah K."/>
            <person name="Emmerich C."/>
        </authorList>
    </citation>
    <scope>NUCLEOTIDE SEQUENCE</scope>
    <source>
        <strain evidence="8">DP1</strain>
    </source>
</reference>
<dbReference type="PROSITE" id="PS50089">
    <property type="entry name" value="ZF_RING_2"/>
    <property type="match status" value="1"/>
</dbReference>
<dbReference type="AlphaFoldDB" id="A0AAD1Y4G0"/>
<dbReference type="PANTHER" id="PTHR46069:SF1">
    <property type="entry name" value="CHROMOSOME UNDETERMINED SCAFFOLD_125, WHOLE GENOME SHOTGUN SEQUENCE"/>
    <property type="match status" value="1"/>
</dbReference>
<feature type="compositionally biased region" description="Polar residues" evidence="6">
    <location>
        <begin position="737"/>
        <end position="748"/>
    </location>
</feature>
<dbReference type="PROSITE" id="PS51221">
    <property type="entry name" value="TTL"/>
    <property type="match status" value="1"/>
</dbReference>
<proteinExistence type="predicted"/>
<feature type="compositionally biased region" description="Basic residues" evidence="6">
    <location>
        <begin position="844"/>
        <end position="862"/>
    </location>
</feature>
<evidence type="ECO:0000256" key="2">
    <source>
        <dbReference type="ARBA" id="ARBA00022771"/>
    </source>
</evidence>
<evidence type="ECO:0000256" key="1">
    <source>
        <dbReference type="ARBA" id="ARBA00022723"/>
    </source>
</evidence>
<dbReference type="Gene3D" id="3.30.40.10">
    <property type="entry name" value="Zinc/RING finger domain, C3HC4 (zinc finger)"/>
    <property type="match status" value="1"/>
</dbReference>
<dbReference type="InterPro" id="IPR002867">
    <property type="entry name" value="IBR_dom"/>
</dbReference>